<feature type="region of interest" description="Disordered" evidence="1">
    <location>
        <begin position="148"/>
        <end position="201"/>
    </location>
</feature>
<keyword evidence="2" id="KW-0812">Transmembrane</keyword>
<feature type="region of interest" description="Disordered" evidence="1">
    <location>
        <begin position="216"/>
        <end position="237"/>
    </location>
</feature>
<keyword evidence="4" id="KW-1185">Reference proteome</keyword>
<sequence length="613" mass="65725">MAYLNLTSPTASLSPISSSLTFPLFSSSPSFRSHLFVLLVLFSLLSSRFLTCVHRPPELDQRVNANVHYTLLIACVFVAFFLGAILSGFLVSCYCSRSAAHRARRLGKDPEASLPHALSLRSLAKLNGLLDGQSRDDKLEVSSPKMYSSFIPNGRAEPHLHTPGHQGLQLGDPDLNLSQSLSQGDGELSGLPTPDSTPELPFRNMKALRHHQYEKNENCNNGKDNNPKSGPSCSKSSQGFMAVAGNSLSQQVFPFSHHNGGSLSNGAAHRAGASSTSLHLLEERQIPNDERLAAVGGGGGGGGVPHHHHSQQSLPQTVVDVSALDELLKHIHEVSASGTGGIKVLTSSSSSSLFPGPSSSGGGHHNGHHQHHHQQNQTRTHHYNYNHHHSNHHNNNTSSHHHQQQIPETEPTSYYSTSTLPRDVVPKRLDSAPQNSTSSSATSSSSSSSSNNPTSSTSIPSSSSSSSSTPLQQQVILERPGGSGVPVTHHQSQRHSLIKMGAAGGAVPRHHSFNQRGTHAHFLARMNTNNNSSSNNRPPGSTVATDKNNSESQRVSIASACLTRQHSYSEGPHVQRAAIVRRTVSLKPQIPPKPLFLPNTVTSAATEVGKYNY</sequence>
<proteinExistence type="predicted"/>
<dbReference type="Proteomes" id="UP001311232">
    <property type="component" value="Unassembled WGS sequence"/>
</dbReference>
<feature type="transmembrane region" description="Helical" evidence="2">
    <location>
        <begin position="71"/>
        <end position="91"/>
    </location>
</feature>
<evidence type="ECO:0000256" key="1">
    <source>
        <dbReference type="SAM" id="MobiDB-lite"/>
    </source>
</evidence>
<feature type="compositionally biased region" description="Low complexity" evidence="1">
    <location>
        <begin position="407"/>
        <end position="419"/>
    </location>
</feature>
<feature type="compositionally biased region" description="Low complexity" evidence="1">
    <location>
        <begin position="527"/>
        <end position="536"/>
    </location>
</feature>
<feature type="region of interest" description="Disordered" evidence="1">
    <location>
        <begin position="527"/>
        <end position="554"/>
    </location>
</feature>
<dbReference type="EMBL" id="JAHHUM010000916">
    <property type="protein sequence ID" value="KAK5615934.1"/>
    <property type="molecule type" value="Genomic_DNA"/>
</dbReference>
<feature type="compositionally biased region" description="Low complexity" evidence="1">
    <location>
        <begin position="435"/>
        <end position="470"/>
    </location>
</feature>
<feature type="compositionally biased region" description="Gly residues" evidence="1">
    <location>
        <begin position="295"/>
        <end position="304"/>
    </location>
</feature>
<protein>
    <submittedName>
        <fullName evidence="3">Uncharacterized protein</fullName>
    </submittedName>
</protein>
<feature type="region of interest" description="Disordered" evidence="1">
    <location>
        <begin position="291"/>
        <end position="314"/>
    </location>
</feature>
<name>A0AAV9S413_9TELE</name>
<accession>A0AAV9S413</accession>
<gene>
    <name evidence="3" type="ORF">CRENBAI_019802</name>
</gene>
<feature type="compositionally biased region" description="Polar residues" evidence="1">
    <location>
        <begin position="537"/>
        <end position="554"/>
    </location>
</feature>
<feature type="region of interest" description="Disordered" evidence="1">
    <location>
        <begin position="347"/>
        <end position="472"/>
    </location>
</feature>
<evidence type="ECO:0000256" key="2">
    <source>
        <dbReference type="SAM" id="Phobius"/>
    </source>
</evidence>
<feature type="compositionally biased region" description="Basic residues" evidence="1">
    <location>
        <begin position="365"/>
        <end position="392"/>
    </location>
</feature>
<organism evidence="3 4">
    <name type="scientific">Crenichthys baileyi</name>
    <name type="common">White River springfish</name>
    <dbReference type="NCBI Taxonomy" id="28760"/>
    <lineage>
        <taxon>Eukaryota</taxon>
        <taxon>Metazoa</taxon>
        <taxon>Chordata</taxon>
        <taxon>Craniata</taxon>
        <taxon>Vertebrata</taxon>
        <taxon>Euteleostomi</taxon>
        <taxon>Actinopterygii</taxon>
        <taxon>Neopterygii</taxon>
        <taxon>Teleostei</taxon>
        <taxon>Neoteleostei</taxon>
        <taxon>Acanthomorphata</taxon>
        <taxon>Ovalentaria</taxon>
        <taxon>Atherinomorphae</taxon>
        <taxon>Cyprinodontiformes</taxon>
        <taxon>Goodeidae</taxon>
        <taxon>Crenichthys</taxon>
    </lineage>
</organism>
<evidence type="ECO:0000313" key="3">
    <source>
        <dbReference type="EMBL" id="KAK5615934.1"/>
    </source>
</evidence>
<feature type="compositionally biased region" description="Low complexity" evidence="1">
    <location>
        <begin position="347"/>
        <end position="358"/>
    </location>
</feature>
<comment type="caution">
    <text evidence="3">The sequence shown here is derived from an EMBL/GenBank/DDBJ whole genome shotgun (WGS) entry which is preliminary data.</text>
</comment>
<keyword evidence="2" id="KW-1133">Transmembrane helix</keyword>
<feature type="transmembrane region" description="Helical" evidence="2">
    <location>
        <begin position="31"/>
        <end position="50"/>
    </location>
</feature>
<keyword evidence="2" id="KW-0472">Membrane</keyword>
<evidence type="ECO:0000313" key="4">
    <source>
        <dbReference type="Proteomes" id="UP001311232"/>
    </source>
</evidence>
<dbReference type="AlphaFoldDB" id="A0AAV9S413"/>
<reference evidence="3 4" key="1">
    <citation type="submission" date="2021-06" db="EMBL/GenBank/DDBJ databases">
        <authorList>
            <person name="Palmer J.M."/>
        </authorList>
    </citation>
    <scope>NUCLEOTIDE SEQUENCE [LARGE SCALE GENOMIC DNA]</scope>
    <source>
        <strain evidence="3 4">MEX-2019</strain>
        <tissue evidence="3">Muscle</tissue>
    </source>
</reference>
<feature type="compositionally biased region" description="Low complexity" evidence="1">
    <location>
        <begin position="218"/>
        <end position="228"/>
    </location>
</feature>